<dbReference type="InterPro" id="IPR034660">
    <property type="entry name" value="DinB/YfiT-like"/>
</dbReference>
<dbReference type="Gene3D" id="1.20.120.450">
    <property type="entry name" value="dinb family like domain"/>
    <property type="match status" value="1"/>
</dbReference>
<dbReference type="RefSeq" id="WP_165115402.1">
    <property type="nucleotide sequence ID" value="NZ_JAAKZG010000002.1"/>
</dbReference>
<keyword evidence="2" id="KW-1185">Reference proteome</keyword>
<proteinExistence type="predicted"/>
<dbReference type="InterPro" id="IPR018531">
    <property type="entry name" value="DUF1993"/>
</dbReference>
<sequence length="172" mass="18596">MSLSLYDISIPVFITALKNLSHNLRKGEAYAAEQGIAEEELTTARLFPDMLPLTGQIQRASDTARFVAVRVGQIEPRPMADNEVSLADLQARIAATIDYLGAVAPDSMDGREAAAVSFKAGTRTLDFTGTSYILSFALPNFYFHVTTAYAILRHKGVPLGKTDFLAGGTPRS</sequence>
<name>A0A7C9VAF7_9HYPH</name>
<protein>
    <submittedName>
        <fullName evidence="1">DUF1993 domain-containing protein</fullName>
    </submittedName>
</protein>
<evidence type="ECO:0000313" key="2">
    <source>
        <dbReference type="Proteomes" id="UP000481252"/>
    </source>
</evidence>
<dbReference type="EMBL" id="JAAKZG010000002">
    <property type="protein sequence ID" value="NGN40649.1"/>
    <property type="molecule type" value="Genomic_DNA"/>
</dbReference>
<accession>A0A7C9VAF7</accession>
<organism evidence="1 2">
    <name type="scientific">Mesorhizobium zhangyense</name>
    <dbReference type="NCBI Taxonomy" id="1776730"/>
    <lineage>
        <taxon>Bacteria</taxon>
        <taxon>Pseudomonadati</taxon>
        <taxon>Pseudomonadota</taxon>
        <taxon>Alphaproteobacteria</taxon>
        <taxon>Hyphomicrobiales</taxon>
        <taxon>Phyllobacteriaceae</taxon>
        <taxon>Mesorhizobium</taxon>
    </lineage>
</organism>
<reference evidence="1 2" key="1">
    <citation type="submission" date="2020-02" db="EMBL/GenBank/DDBJ databases">
        <title>Genome sequence of the type strain CGMCC 1.15528 of Mesorhizobium zhangyense.</title>
        <authorList>
            <person name="Gao J."/>
            <person name="Sun J."/>
        </authorList>
    </citation>
    <scope>NUCLEOTIDE SEQUENCE [LARGE SCALE GENOMIC DNA]</scope>
    <source>
        <strain evidence="1 2">CGMCC 1.15528</strain>
    </source>
</reference>
<evidence type="ECO:0000313" key="1">
    <source>
        <dbReference type="EMBL" id="NGN40649.1"/>
    </source>
</evidence>
<dbReference type="Proteomes" id="UP000481252">
    <property type="component" value="Unassembled WGS sequence"/>
</dbReference>
<dbReference type="SUPFAM" id="SSF109854">
    <property type="entry name" value="DinB/YfiT-like putative metalloenzymes"/>
    <property type="match status" value="1"/>
</dbReference>
<comment type="caution">
    <text evidence="1">The sequence shown here is derived from an EMBL/GenBank/DDBJ whole genome shotgun (WGS) entry which is preliminary data.</text>
</comment>
<dbReference type="AlphaFoldDB" id="A0A7C9VAF7"/>
<dbReference type="Pfam" id="PF09351">
    <property type="entry name" value="DUF1993"/>
    <property type="match status" value="1"/>
</dbReference>
<dbReference type="PANTHER" id="PTHR36922">
    <property type="entry name" value="BLL2446 PROTEIN"/>
    <property type="match status" value="1"/>
</dbReference>
<dbReference type="PANTHER" id="PTHR36922:SF1">
    <property type="entry name" value="DUF1993 DOMAIN-CONTAINING PROTEIN"/>
    <property type="match status" value="1"/>
</dbReference>
<gene>
    <name evidence="1" type="ORF">G6N74_06195</name>
</gene>